<accession>A0ABS4JHV4</accession>
<evidence type="ECO:0008006" key="3">
    <source>
        <dbReference type="Google" id="ProtNLM"/>
    </source>
</evidence>
<comment type="caution">
    <text evidence="1">The sequence shown here is derived from an EMBL/GenBank/DDBJ whole genome shotgun (WGS) entry which is preliminary data.</text>
</comment>
<reference evidence="1 2" key="1">
    <citation type="submission" date="2021-03" db="EMBL/GenBank/DDBJ databases">
        <title>Genomic Encyclopedia of Type Strains, Phase IV (KMG-IV): sequencing the most valuable type-strain genomes for metagenomic binning, comparative biology and taxonomic classification.</title>
        <authorList>
            <person name="Goeker M."/>
        </authorList>
    </citation>
    <scope>NUCLEOTIDE SEQUENCE [LARGE SCALE GENOMIC DNA]</scope>
    <source>
        <strain evidence="1 2">DSM 26806</strain>
    </source>
</reference>
<dbReference type="Proteomes" id="UP001519288">
    <property type="component" value="Unassembled WGS sequence"/>
</dbReference>
<keyword evidence="2" id="KW-1185">Reference proteome</keyword>
<evidence type="ECO:0000313" key="2">
    <source>
        <dbReference type="Proteomes" id="UP001519288"/>
    </source>
</evidence>
<evidence type="ECO:0000313" key="1">
    <source>
        <dbReference type="EMBL" id="MBP2001303.1"/>
    </source>
</evidence>
<dbReference type="EMBL" id="JAGGLD010000003">
    <property type="protein sequence ID" value="MBP2001303.1"/>
    <property type="molecule type" value="Genomic_DNA"/>
</dbReference>
<sequence>MSVFVYNDRLGIEVPEFDIPFEQFPLQERLHIIEVWESIRGNIPSKIMDLEREIVIRLYDLGEEDNFEASCQINTDIAELASIINDLLIWYRVSADVTDEKRHL</sequence>
<organism evidence="1 2">
    <name type="scientific">Paenibacillus shirakamiensis</name>
    <dbReference type="NCBI Taxonomy" id="1265935"/>
    <lineage>
        <taxon>Bacteria</taxon>
        <taxon>Bacillati</taxon>
        <taxon>Bacillota</taxon>
        <taxon>Bacilli</taxon>
        <taxon>Bacillales</taxon>
        <taxon>Paenibacillaceae</taxon>
        <taxon>Paenibacillus</taxon>
    </lineage>
</organism>
<name>A0ABS4JHV4_9BACL</name>
<protein>
    <recommendedName>
        <fullName evidence="3">Radical SAM protein</fullName>
    </recommendedName>
</protein>
<proteinExistence type="predicted"/>
<gene>
    <name evidence="1" type="ORF">J2Z69_002346</name>
</gene>
<dbReference type="RefSeq" id="WP_245339225.1">
    <property type="nucleotide sequence ID" value="NZ_JAGGLD010000003.1"/>
</dbReference>